<feature type="domain" description="YqgF/RNase H-like" evidence="6">
    <location>
        <begin position="17"/>
        <end position="116"/>
    </location>
</feature>
<comment type="function">
    <text evidence="5">Could be a nuclease involved in processing of the 5'-end of pre-16S rRNA.</text>
</comment>
<dbReference type="NCBIfam" id="TIGR00250">
    <property type="entry name" value="RNAse_H_YqgF"/>
    <property type="match status" value="1"/>
</dbReference>
<accession>A0A239WNX3</accession>
<dbReference type="HAMAP" id="MF_00651">
    <property type="entry name" value="Nuclease_YqgF"/>
    <property type="match status" value="1"/>
</dbReference>
<comment type="subcellular location">
    <subcellularLocation>
        <location evidence="5">Cytoplasm</location>
    </subcellularLocation>
</comment>
<name>A0A239WNX3_9ACTN</name>
<evidence type="ECO:0000313" key="8">
    <source>
        <dbReference type="Proteomes" id="UP000215332"/>
    </source>
</evidence>
<dbReference type="Gene3D" id="3.30.420.140">
    <property type="entry name" value="YqgF/RNase H-like domain"/>
    <property type="match status" value="1"/>
</dbReference>
<dbReference type="InterPro" id="IPR037027">
    <property type="entry name" value="YqgF/RNaseH-like_dom_sf"/>
</dbReference>
<dbReference type="SUPFAM" id="SSF53098">
    <property type="entry name" value="Ribonuclease H-like"/>
    <property type="match status" value="1"/>
</dbReference>
<dbReference type="AlphaFoldDB" id="A0A239WNX3"/>
<dbReference type="GO" id="GO:0005829">
    <property type="term" value="C:cytosol"/>
    <property type="evidence" value="ECO:0007669"/>
    <property type="project" value="TreeGrafter"/>
</dbReference>
<keyword evidence="1 5" id="KW-0963">Cytoplasm</keyword>
<dbReference type="eggNOG" id="COG0816">
    <property type="taxonomic scope" value="Bacteria"/>
</dbReference>
<evidence type="ECO:0000256" key="1">
    <source>
        <dbReference type="ARBA" id="ARBA00022490"/>
    </source>
</evidence>
<dbReference type="InterPro" id="IPR012337">
    <property type="entry name" value="RNaseH-like_sf"/>
</dbReference>
<evidence type="ECO:0000256" key="2">
    <source>
        <dbReference type="ARBA" id="ARBA00022517"/>
    </source>
</evidence>
<dbReference type="PANTHER" id="PTHR33317">
    <property type="entry name" value="POLYNUCLEOTIDYL TRANSFERASE, RIBONUCLEASE H-LIKE SUPERFAMILY PROTEIN"/>
    <property type="match status" value="1"/>
</dbReference>
<evidence type="ECO:0000256" key="5">
    <source>
        <dbReference type="HAMAP-Rule" id="MF_00651"/>
    </source>
</evidence>
<dbReference type="EMBL" id="LT906441">
    <property type="protein sequence ID" value="SNV36201.1"/>
    <property type="molecule type" value="Genomic_DNA"/>
</dbReference>
<protein>
    <recommendedName>
        <fullName evidence="5">Putative pre-16S rRNA nuclease</fullName>
        <ecNumber evidence="5">3.1.-.-</ecNumber>
    </recommendedName>
</protein>
<evidence type="ECO:0000259" key="6">
    <source>
        <dbReference type="SMART" id="SM00732"/>
    </source>
</evidence>
<reference evidence="7 8" key="1">
    <citation type="submission" date="2017-06" db="EMBL/GenBank/DDBJ databases">
        <authorList>
            <consortium name="Pathogen Informatics"/>
        </authorList>
    </citation>
    <scope>NUCLEOTIDE SEQUENCE [LARGE SCALE GENOMIC DNA]</scope>
    <source>
        <strain evidence="7 8">NCTC11865</strain>
    </source>
</reference>
<keyword evidence="4 5" id="KW-0378">Hydrolase</keyword>
<evidence type="ECO:0000313" key="7">
    <source>
        <dbReference type="EMBL" id="SNV36201.1"/>
    </source>
</evidence>
<dbReference type="KEGG" id="cgrn:4412665_01331"/>
<dbReference type="SMART" id="SM00732">
    <property type="entry name" value="YqgFc"/>
    <property type="match status" value="1"/>
</dbReference>
<dbReference type="GO" id="GO:0000967">
    <property type="term" value="P:rRNA 5'-end processing"/>
    <property type="evidence" value="ECO:0007669"/>
    <property type="project" value="UniProtKB-UniRule"/>
</dbReference>
<keyword evidence="2 5" id="KW-0690">Ribosome biogenesis</keyword>
<gene>
    <name evidence="7" type="primary">yqgF</name>
    <name evidence="7" type="ORF">SAMEA4412665_01331</name>
</gene>
<sequence length="165" mass="18003">MIVSEEPVTTPRGSTLGVRVAVDWGKARIGVAACDREGILAYPVETVSAKDQPIRRLSQIVAEYEPVEVVMGLPVALNGTEQIAARDVRAAGRDLQQAIAPIPIRYVDERMTTRTASRALHETGRNTRKQRSVIDQAAAVAILEQVLEQARRGELPTVPEQGDQQ</sequence>
<dbReference type="CDD" id="cd16964">
    <property type="entry name" value="YqgF"/>
    <property type="match status" value="1"/>
</dbReference>
<dbReference type="GO" id="GO:0016788">
    <property type="term" value="F:hydrolase activity, acting on ester bonds"/>
    <property type="evidence" value="ECO:0007669"/>
    <property type="project" value="UniProtKB-UniRule"/>
</dbReference>
<dbReference type="Proteomes" id="UP000215332">
    <property type="component" value="Chromosome 1"/>
</dbReference>
<dbReference type="GO" id="GO:0004518">
    <property type="term" value="F:nuclease activity"/>
    <property type="evidence" value="ECO:0007669"/>
    <property type="project" value="UniProtKB-KW"/>
</dbReference>
<dbReference type="EC" id="3.1.-.-" evidence="5"/>
<dbReference type="InterPro" id="IPR005227">
    <property type="entry name" value="YqgF"/>
</dbReference>
<dbReference type="InterPro" id="IPR006641">
    <property type="entry name" value="YqgF/RNaseH-like_dom"/>
</dbReference>
<evidence type="ECO:0000256" key="4">
    <source>
        <dbReference type="ARBA" id="ARBA00022801"/>
    </source>
</evidence>
<dbReference type="Pfam" id="PF03652">
    <property type="entry name" value="RuvX"/>
    <property type="match status" value="1"/>
</dbReference>
<proteinExistence type="inferred from homology"/>
<organism evidence="7 8">
    <name type="scientific">Cutibacterium granulosum</name>
    <dbReference type="NCBI Taxonomy" id="33011"/>
    <lineage>
        <taxon>Bacteria</taxon>
        <taxon>Bacillati</taxon>
        <taxon>Actinomycetota</taxon>
        <taxon>Actinomycetes</taxon>
        <taxon>Propionibacteriales</taxon>
        <taxon>Propionibacteriaceae</taxon>
        <taxon>Cutibacterium</taxon>
    </lineage>
</organism>
<dbReference type="PANTHER" id="PTHR33317:SF4">
    <property type="entry name" value="POLYNUCLEOTIDYL TRANSFERASE, RIBONUCLEASE H-LIKE SUPERFAMILY PROTEIN"/>
    <property type="match status" value="1"/>
</dbReference>
<comment type="similarity">
    <text evidence="5">Belongs to the YqgF HJR family.</text>
</comment>
<evidence type="ECO:0000256" key="3">
    <source>
        <dbReference type="ARBA" id="ARBA00022722"/>
    </source>
</evidence>
<keyword evidence="3 5" id="KW-0540">Nuclease</keyword>